<dbReference type="InterPro" id="IPR050169">
    <property type="entry name" value="Krueppel_C2H2_ZnF"/>
</dbReference>
<dbReference type="PANTHER" id="PTHR23232:SF131">
    <property type="entry name" value="KRAB DOMAIN-CONTAINING PROTEIN"/>
    <property type="match status" value="1"/>
</dbReference>
<dbReference type="Pfam" id="PF01352">
    <property type="entry name" value="KRAB"/>
    <property type="match status" value="1"/>
</dbReference>
<dbReference type="AlphaFoldDB" id="A0A8J6DH16"/>
<dbReference type="SMART" id="SM00349">
    <property type="entry name" value="KRAB"/>
    <property type="match status" value="1"/>
</dbReference>
<evidence type="ECO:0000313" key="3">
    <source>
        <dbReference type="Proteomes" id="UP000700334"/>
    </source>
</evidence>
<gene>
    <name evidence="2" type="ORF">J0S82_012413</name>
</gene>
<name>A0A8J6DH16_GALPY</name>
<sequence length="189" mass="22065">MSFQGSVSFTDVTVDFTQEEWEQLDPSQRILYMDVMLENYSNLLSVEFLKSEQLEDISACVFFSITKPDLIFCKFLGTIKPDLIFHTPVEERGTLSEQTFNLGTDFVSLRQVPYKYDLYEKSLKYNSDLLDNNRSYIRKPADECNGFGKALLYLKQEKIHTGVEYSEYNKSGKAFSHKETIFKHQKIRN</sequence>
<dbReference type="GO" id="GO:0006355">
    <property type="term" value="P:regulation of DNA-templated transcription"/>
    <property type="evidence" value="ECO:0007669"/>
    <property type="project" value="InterPro"/>
</dbReference>
<dbReference type="InterPro" id="IPR001909">
    <property type="entry name" value="KRAB"/>
</dbReference>
<organism evidence="2 3">
    <name type="scientific">Galemys pyrenaicus</name>
    <name type="common">Iberian desman</name>
    <name type="synonym">Pyrenean desman</name>
    <dbReference type="NCBI Taxonomy" id="202257"/>
    <lineage>
        <taxon>Eukaryota</taxon>
        <taxon>Metazoa</taxon>
        <taxon>Chordata</taxon>
        <taxon>Craniata</taxon>
        <taxon>Vertebrata</taxon>
        <taxon>Euteleostomi</taxon>
        <taxon>Mammalia</taxon>
        <taxon>Eutheria</taxon>
        <taxon>Laurasiatheria</taxon>
        <taxon>Eulipotyphla</taxon>
        <taxon>Talpidae</taxon>
        <taxon>Galemys</taxon>
    </lineage>
</organism>
<dbReference type="CDD" id="cd07765">
    <property type="entry name" value="KRAB_A-box"/>
    <property type="match status" value="1"/>
</dbReference>
<accession>A0A8J6DH16</accession>
<dbReference type="Gene3D" id="6.10.140.140">
    <property type="match status" value="1"/>
</dbReference>
<comment type="caution">
    <text evidence="2">The sequence shown here is derived from an EMBL/GenBank/DDBJ whole genome shotgun (WGS) entry which is preliminary data.</text>
</comment>
<dbReference type="SUPFAM" id="SSF109640">
    <property type="entry name" value="KRAB domain (Kruppel-associated box)"/>
    <property type="match status" value="1"/>
</dbReference>
<feature type="domain" description="KRAB" evidence="1">
    <location>
        <begin position="7"/>
        <end position="93"/>
    </location>
</feature>
<protein>
    <submittedName>
        <fullName evidence="2">Zinc finger protein 1</fullName>
    </submittedName>
</protein>
<keyword evidence="3" id="KW-1185">Reference proteome</keyword>
<dbReference type="EMBL" id="JAGFMF010012052">
    <property type="protein sequence ID" value="KAG8508239.1"/>
    <property type="molecule type" value="Genomic_DNA"/>
</dbReference>
<dbReference type="Proteomes" id="UP000700334">
    <property type="component" value="Unassembled WGS sequence"/>
</dbReference>
<dbReference type="OrthoDB" id="6077919at2759"/>
<proteinExistence type="predicted"/>
<dbReference type="InterPro" id="IPR036051">
    <property type="entry name" value="KRAB_dom_sf"/>
</dbReference>
<feature type="non-terminal residue" evidence="2">
    <location>
        <position position="189"/>
    </location>
</feature>
<dbReference type="PROSITE" id="PS50805">
    <property type="entry name" value="KRAB"/>
    <property type="match status" value="1"/>
</dbReference>
<dbReference type="PANTHER" id="PTHR23232">
    <property type="entry name" value="KRAB DOMAIN C2H2 ZINC FINGER"/>
    <property type="match status" value="1"/>
</dbReference>
<evidence type="ECO:0000313" key="2">
    <source>
        <dbReference type="EMBL" id="KAG8508239.1"/>
    </source>
</evidence>
<evidence type="ECO:0000259" key="1">
    <source>
        <dbReference type="PROSITE" id="PS50805"/>
    </source>
</evidence>
<reference evidence="2" key="1">
    <citation type="journal article" date="2021" name="Evol. Appl.">
        <title>The genome of the Pyrenean desman and the effects of bottlenecks and inbreeding on the genomic landscape of an endangered species.</title>
        <authorList>
            <person name="Escoda L."/>
            <person name="Castresana J."/>
        </authorList>
    </citation>
    <scope>NUCLEOTIDE SEQUENCE</scope>
    <source>
        <strain evidence="2">IBE-C5619</strain>
    </source>
</reference>